<dbReference type="GO" id="GO:0030686">
    <property type="term" value="C:90S preribosome"/>
    <property type="evidence" value="ECO:0007669"/>
    <property type="project" value="InterPro"/>
</dbReference>
<comment type="similarity">
    <text evidence="2">Belongs to the SLX9 family.</text>
</comment>
<dbReference type="InterPro" id="IPR028160">
    <property type="entry name" value="Slx9-like"/>
</dbReference>
<feature type="compositionally biased region" description="Acidic residues" evidence="5">
    <location>
        <begin position="158"/>
        <end position="167"/>
    </location>
</feature>
<evidence type="ECO:0000256" key="2">
    <source>
        <dbReference type="ARBA" id="ARBA00011022"/>
    </source>
</evidence>
<keyword evidence="7" id="KW-1185">Reference proteome</keyword>
<reference evidence="6 7" key="1">
    <citation type="journal article" date="2021" name="Nat. Commun.">
        <title>Genetic determinants of endophytism in the Arabidopsis root mycobiome.</title>
        <authorList>
            <person name="Mesny F."/>
            <person name="Miyauchi S."/>
            <person name="Thiergart T."/>
            <person name="Pickel B."/>
            <person name="Atanasova L."/>
            <person name="Karlsson M."/>
            <person name="Huettel B."/>
            <person name="Barry K.W."/>
            <person name="Haridas S."/>
            <person name="Chen C."/>
            <person name="Bauer D."/>
            <person name="Andreopoulos W."/>
            <person name="Pangilinan J."/>
            <person name="LaButti K."/>
            <person name="Riley R."/>
            <person name="Lipzen A."/>
            <person name="Clum A."/>
            <person name="Drula E."/>
            <person name="Henrissat B."/>
            <person name="Kohler A."/>
            <person name="Grigoriev I.V."/>
            <person name="Martin F.M."/>
            <person name="Hacquard S."/>
        </authorList>
    </citation>
    <scope>NUCLEOTIDE SEQUENCE [LARGE SCALE GENOMIC DNA]</scope>
    <source>
        <strain evidence="6 7">MPI-CAGE-CH-0241</strain>
    </source>
</reference>
<dbReference type="Pfam" id="PF15341">
    <property type="entry name" value="SLX9"/>
    <property type="match status" value="1"/>
</dbReference>
<feature type="compositionally biased region" description="Basic residues" evidence="5">
    <location>
        <begin position="11"/>
        <end position="20"/>
    </location>
</feature>
<dbReference type="GO" id="GO:0030688">
    <property type="term" value="C:preribosome, small subunit precursor"/>
    <property type="evidence" value="ECO:0007669"/>
    <property type="project" value="InterPro"/>
</dbReference>
<dbReference type="AlphaFoldDB" id="A0A9P9ATH2"/>
<feature type="compositionally biased region" description="Low complexity" evidence="5">
    <location>
        <begin position="175"/>
        <end position="184"/>
    </location>
</feature>
<evidence type="ECO:0000313" key="6">
    <source>
        <dbReference type="EMBL" id="KAH6895868.1"/>
    </source>
</evidence>
<feature type="region of interest" description="Disordered" evidence="5">
    <location>
        <begin position="1"/>
        <end position="24"/>
    </location>
</feature>
<comment type="caution">
    <text evidence="6">The sequence shown here is derived from an EMBL/GenBank/DDBJ whole genome shotgun (WGS) entry which is preliminary data.</text>
</comment>
<gene>
    <name evidence="6" type="ORF">B0T10DRAFT_479096</name>
</gene>
<evidence type="ECO:0000256" key="1">
    <source>
        <dbReference type="ARBA" id="ARBA00004604"/>
    </source>
</evidence>
<accession>A0A9P9ATH2</accession>
<name>A0A9P9ATH2_9HYPO</name>
<evidence type="ECO:0000313" key="7">
    <source>
        <dbReference type="Proteomes" id="UP000777438"/>
    </source>
</evidence>
<dbReference type="Proteomes" id="UP000777438">
    <property type="component" value="Unassembled WGS sequence"/>
</dbReference>
<dbReference type="EMBL" id="JAGPYM010000004">
    <property type="protein sequence ID" value="KAH6895868.1"/>
    <property type="molecule type" value="Genomic_DNA"/>
</dbReference>
<dbReference type="OrthoDB" id="5429132at2759"/>
<dbReference type="GO" id="GO:0005730">
    <property type="term" value="C:nucleolus"/>
    <property type="evidence" value="ECO:0007669"/>
    <property type="project" value="UniProtKB-SubCell"/>
</dbReference>
<feature type="region of interest" description="Disordered" evidence="5">
    <location>
        <begin position="141"/>
        <end position="184"/>
    </location>
</feature>
<proteinExistence type="inferred from homology"/>
<evidence type="ECO:0000256" key="4">
    <source>
        <dbReference type="ARBA" id="ARBA00023242"/>
    </source>
</evidence>
<comment type="subcellular location">
    <subcellularLocation>
        <location evidence="1">Nucleus</location>
        <location evidence="1">Nucleolus</location>
    </subcellularLocation>
</comment>
<organism evidence="6 7">
    <name type="scientific">Thelonectria olida</name>
    <dbReference type="NCBI Taxonomy" id="1576542"/>
    <lineage>
        <taxon>Eukaryota</taxon>
        <taxon>Fungi</taxon>
        <taxon>Dikarya</taxon>
        <taxon>Ascomycota</taxon>
        <taxon>Pezizomycotina</taxon>
        <taxon>Sordariomycetes</taxon>
        <taxon>Hypocreomycetidae</taxon>
        <taxon>Hypocreales</taxon>
        <taxon>Nectriaceae</taxon>
        <taxon>Thelonectria</taxon>
    </lineage>
</organism>
<protein>
    <recommendedName>
        <fullName evidence="3">Ribosome biogenesis protein SLX9</fullName>
    </recommendedName>
</protein>
<evidence type="ECO:0000256" key="3">
    <source>
        <dbReference type="ARBA" id="ARBA00021321"/>
    </source>
</evidence>
<evidence type="ECO:0000256" key="5">
    <source>
        <dbReference type="SAM" id="MobiDB-lite"/>
    </source>
</evidence>
<sequence length="209" mass="22760">MAPLPPSLKKPSARTLRHQRITGQIHPLLPAKTFRPDASVSDSFLSSKRDKRIIKHSAFVSKITSSRVSKAKRRRPSKKLAANLDDLADALPELAEGEGQAELSGRIRHKSLKSRKGALKRKERVVKGEMDRFGVSMAKLASTPGAAQPPTPAGLQNDGDDEDEMDEQLDKTVEANTAPAPASTANRWAALRGYISATMEQNPAFADKM</sequence>
<keyword evidence="4" id="KW-0539">Nucleus</keyword>
<dbReference type="GO" id="GO:0000462">
    <property type="term" value="P:maturation of SSU-rRNA from tricistronic rRNA transcript (SSU-rRNA, 5.8S rRNA, LSU-rRNA)"/>
    <property type="evidence" value="ECO:0007669"/>
    <property type="project" value="InterPro"/>
</dbReference>